<keyword evidence="3 6" id="KW-1000">Mitochondrion outer membrane</keyword>
<evidence type="ECO:0000313" key="7">
    <source>
        <dbReference type="EMBL" id="ODV91632.1"/>
    </source>
</evidence>
<dbReference type="EMBL" id="KV453841">
    <property type="protein sequence ID" value="ODV91632.1"/>
    <property type="molecule type" value="Genomic_DNA"/>
</dbReference>
<sequence length="365" mass="40273">MDCLVGQFNKETGWNEDNELYNMCTTEKSLLDFKVPQGLQMSVASLSTPNFANTYQIANRSGVNGYISYLYTSKELQNALASKAAELEVFMPGYHHLLPLKDPRKNRSVNRASLFYSRMYLPAKTLEALSVFRLSRRNQLVVSSVSTPKPQEFGALTVRLMQDLGRWSLEEVYCTKGGLVGLRGLYNFNYGQISAQSPKKQLSMARLSAGGEIYYGVLNKTGGLSAAIRYSTVSANTSIPLQMALVTNPLSGHIAVSYAVKASKQMSFCSRMNFNIYSYESNLTIGTEIWRSQGIHVDANAPASDKPLKKPTNVVKLSADTASPSINCVWEGRYKDILFSTGASCRISDGLLKVGSIGVEFVYSR</sequence>
<proteinExistence type="inferred from homology"/>
<dbReference type="PANTHER" id="PTHR28035:SF1">
    <property type="entry name" value="MITOCHONDRIAL DISTRIBUTION AND MORPHOLOGY PROTEIN 10"/>
    <property type="match status" value="1"/>
</dbReference>
<dbReference type="GO" id="GO:0051654">
    <property type="term" value="P:establishment of mitochondrion localization"/>
    <property type="evidence" value="ECO:0007669"/>
    <property type="project" value="TreeGrafter"/>
</dbReference>
<accession>A0A1E4TIP5</accession>
<evidence type="ECO:0000256" key="5">
    <source>
        <dbReference type="ARBA" id="ARBA00023136"/>
    </source>
</evidence>
<dbReference type="HAMAP" id="MF_03102">
    <property type="entry name" value="Mdm10"/>
    <property type="match status" value="1"/>
</dbReference>
<keyword evidence="1 6" id="KW-1134">Transmembrane beta strand</keyword>
<evidence type="ECO:0000256" key="6">
    <source>
        <dbReference type="HAMAP-Rule" id="MF_03102"/>
    </source>
</evidence>
<comment type="similarity">
    <text evidence="6">Belongs to the MDM10 family.</text>
</comment>
<dbReference type="GO" id="GO:0070096">
    <property type="term" value="P:mitochondrial outer membrane translocase complex assembly"/>
    <property type="evidence" value="ECO:0007669"/>
    <property type="project" value="UniProtKB-UniRule"/>
</dbReference>
<dbReference type="GO" id="GO:0001401">
    <property type="term" value="C:SAM complex"/>
    <property type="evidence" value="ECO:0007669"/>
    <property type="project" value="TreeGrafter"/>
</dbReference>
<evidence type="ECO:0000313" key="8">
    <source>
        <dbReference type="Proteomes" id="UP000095023"/>
    </source>
</evidence>
<evidence type="ECO:0000256" key="4">
    <source>
        <dbReference type="ARBA" id="ARBA00023128"/>
    </source>
</evidence>
<dbReference type="GO" id="GO:0045040">
    <property type="term" value="P:protein insertion into mitochondrial outer membrane"/>
    <property type="evidence" value="ECO:0007669"/>
    <property type="project" value="UniProtKB-UniRule"/>
</dbReference>
<dbReference type="Proteomes" id="UP000095023">
    <property type="component" value="Unassembled WGS sequence"/>
</dbReference>
<dbReference type="PANTHER" id="PTHR28035">
    <property type="entry name" value="MITOCHONDRIAL DISTRIBUTION AND MORPHOLOGY PROTEIN 10"/>
    <property type="match status" value="1"/>
</dbReference>
<dbReference type="Pfam" id="PF12519">
    <property type="entry name" value="MDM10"/>
    <property type="match status" value="2"/>
</dbReference>
<dbReference type="GO" id="GO:0015914">
    <property type="term" value="P:phospholipid transport"/>
    <property type="evidence" value="ECO:0007669"/>
    <property type="project" value="TreeGrafter"/>
</dbReference>
<comment type="subcellular location">
    <subcellularLocation>
        <location evidence="6">Mitochondrion outer membrane</location>
        <topology evidence="6">Multi-pass membrane protein</topology>
    </subcellularLocation>
    <text evidence="6">The ERMES/MDM complex localizes to a few discrete foci (around 10 per single cell), that represent mitochondria-endoplasmic reticulum junctions. These foci are often found next to mtDNA nucleoids.</text>
</comment>
<keyword evidence="8" id="KW-1185">Reference proteome</keyword>
<keyword evidence="5 6" id="KW-0472">Membrane</keyword>
<evidence type="ECO:0000256" key="3">
    <source>
        <dbReference type="ARBA" id="ARBA00022787"/>
    </source>
</evidence>
<protein>
    <recommendedName>
        <fullName evidence="6">Mitochondrial distribution and morphology protein 10</fullName>
    </recommendedName>
    <alternativeName>
        <fullName evidence="6">Mitochondrial inheritance component MDM10</fullName>
    </alternativeName>
</protein>
<name>A0A1E4TIP5_9ASCO</name>
<evidence type="ECO:0000256" key="1">
    <source>
        <dbReference type="ARBA" id="ARBA00022452"/>
    </source>
</evidence>
<dbReference type="OrthoDB" id="2103793at2759"/>
<dbReference type="InterPro" id="IPR027539">
    <property type="entry name" value="Mdm10"/>
</dbReference>
<dbReference type="GO" id="GO:0032865">
    <property type="term" value="C:ERMES complex"/>
    <property type="evidence" value="ECO:0007669"/>
    <property type="project" value="UniProtKB-UniRule"/>
</dbReference>
<evidence type="ECO:0000256" key="2">
    <source>
        <dbReference type="ARBA" id="ARBA00022692"/>
    </source>
</evidence>
<comment type="function">
    <text evidence="6">Component of the ERMES/MDM complex, which serves as a molecular tether to connect the endoplasmic reticulum and mitochondria. Components of this complex are involved in the control of mitochondrial shape and protein biogenesis and may function in phospholipid exchange. MDM10 is involved in the late assembly steps of the general translocase of the mitochondrial outer membrane (TOM complex). Functions in the TOM40-specific route of the assembly of outer membrane beta-barrel proteins, including the association of TOM40 with the receptor TOM22 and small TOM proteins. Can associate with the SAM(core) complex as well as the MDM12-MMM1 complex, both involved in late steps of the major beta-barrel assembly pathway, that is responsible for biogenesis of all outer membrane beta-barrel proteins. May act as a switch that shuttles between both complexes and channels precursor proteins into the TOM40-specific pathway. Plays a role in mitochondrial morphology and in the inheritance of mitochondria.</text>
</comment>
<organism evidence="7 8">
    <name type="scientific">Tortispora caseinolytica NRRL Y-17796</name>
    <dbReference type="NCBI Taxonomy" id="767744"/>
    <lineage>
        <taxon>Eukaryota</taxon>
        <taxon>Fungi</taxon>
        <taxon>Dikarya</taxon>
        <taxon>Ascomycota</taxon>
        <taxon>Saccharomycotina</taxon>
        <taxon>Trigonopsidomycetes</taxon>
        <taxon>Trigonopsidales</taxon>
        <taxon>Trigonopsidaceae</taxon>
        <taxon>Tortispora</taxon>
    </lineage>
</organism>
<keyword evidence="2 6" id="KW-0812">Transmembrane</keyword>
<keyword evidence="4 6" id="KW-0496">Mitochondrion</keyword>
<dbReference type="GO" id="GO:1990456">
    <property type="term" value="P:mitochondrion-endoplasmic reticulum membrane tethering"/>
    <property type="evidence" value="ECO:0007669"/>
    <property type="project" value="UniProtKB-UniRule"/>
</dbReference>
<reference evidence="8" key="1">
    <citation type="submission" date="2016-02" db="EMBL/GenBank/DDBJ databases">
        <title>Comparative genomics of biotechnologically important yeasts.</title>
        <authorList>
            <consortium name="DOE Joint Genome Institute"/>
            <person name="Riley R."/>
            <person name="Haridas S."/>
            <person name="Wolfe K.H."/>
            <person name="Lopes M.R."/>
            <person name="Hittinger C.T."/>
            <person name="Goker M."/>
            <person name="Salamov A."/>
            <person name="Wisecaver J."/>
            <person name="Long T.M."/>
            <person name="Aerts A.L."/>
            <person name="Barry K."/>
            <person name="Choi C."/>
            <person name="Clum A."/>
            <person name="Coughlan A.Y."/>
            <person name="Deshpande S."/>
            <person name="Douglass A.P."/>
            <person name="Hanson S.J."/>
            <person name="Klenk H.-P."/>
            <person name="Labutti K."/>
            <person name="Lapidus A."/>
            <person name="Lindquist E."/>
            <person name="Lipzen A."/>
            <person name="Meier-Kolthoff J.P."/>
            <person name="Ohm R.A."/>
            <person name="Otillar R.P."/>
            <person name="Pangilinan J."/>
            <person name="Peng Y."/>
            <person name="Rokas A."/>
            <person name="Rosa C.A."/>
            <person name="Scheuner C."/>
            <person name="Sibirny A.A."/>
            <person name="Slot J.C."/>
            <person name="Stielow J.B."/>
            <person name="Sun H."/>
            <person name="Kurtzman C.P."/>
            <person name="Blackwell M."/>
            <person name="Jeffries T.W."/>
            <person name="Grigoriev I.V."/>
        </authorList>
    </citation>
    <scope>NUCLEOTIDE SEQUENCE [LARGE SCALE GENOMIC DNA]</scope>
    <source>
        <strain evidence="8">NRRL Y-17796</strain>
    </source>
</reference>
<comment type="domain">
    <text evidence="6">Lacks alpha-helical transmembrane segments, suggesting that it resides in the membrane via beta-sheet conformations similar to those predicted for other outer membrane proteins and porin.</text>
</comment>
<gene>
    <name evidence="6" type="primary">MDM10</name>
    <name evidence="7" type="ORF">CANCADRAFT_199</name>
</gene>
<dbReference type="AlphaFoldDB" id="A0A1E4TIP5"/>
<comment type="subunit">
    <text evidence="6">Component of the ER-mitochondria encounter structure (ERMES) or MDM complex, composed of MMM1, MDM10, MDM12 and MDM34. Associates with the mitochondrial outer membrane sorting assembly machinery SAM(core) complex.</text>
</comment>